<gene>
    <name evidence="3" type="ORF">FF38_06080</name>
</gene>
<dbReference type="GO" id="GO:0003341">
    <property type="term" value="P:cilium movement"/>
    <property type="evidence" value="ECO:0007669"/>
    <property type="project" value="InterPro"/>
</dbReference>
<protein>
    <recommendedName>
        <fullName evidence="5">Coiled-coil domain-containing protein 151</fullName>
    </recommendedName>
</protein>
<organism evidence="3 4">
    <name type="scientific">Lucilia cuprina</name>
    <name type="common">Green bottle fly</name>
    <name type="synonym">Australian sheep blowfly</name>
    <dbReference type="NCBI Taxonomy" id="7375"/>
    <lineage>
        <taxon>Eukaryota</taxon>
        <taxon>Metazoa</taxon>
        <taxon>Ecdysozoa</taxon>
        <taxon>Arthropoda</taxon>
        <taxon>Hexapoda</taxon>
        <taxon>Insecta</taxon>
        <taxon>Pterygota</taxon>
        <taxon>Neoptera</taxon>
        <taxon>Endopterygota</taxon>
        <taxon>Diptera</taxon>
        <taxon>Brachycera</taxon>
        <taxon>Muscomorpha</taxon>
        <taxon>Oestroidea</taxon>
        <taxon>Calliphoridae</taxon>
        <taxon>Luciliinae</taxon>
        <taxon>Lucilia</taxon>
    </lineage>
</organism>
<feature type="coiled-coil region" evidence="1">
    <location>
        <begin position="214"/>
        <end position="255"/>
    </location>
</feature>
<sequence length="624" mass="71664">MENDKLAEINHKIAEIKKRILLAEGQKTANTAEWQKQNRINCDTIASLKKDIKELTTKCGRLRNPLQRPVLIKENPAVAGTVATAPLEKRKTSAAPTVLPTIVVGKVNYPIGAKNAEDAIFLTDLKITENRKQLDLLRHRFQCRKQHFAKLMEQYRELLANKEAQEQNLGEKPPETLEEDNNRKLVCQLENQIHRTNVQWMEAEHIRKKYRSIEASLMNDAERFERSLKELEVALNEQQQEINRLQQVHNEAIEMRDSAKVILLRQEQQANLSQKTRERQAMEFRKLVEQRKLELERIGRKLFFEGKTLHHQDSIGSSTGDQHTGKTEADEDENSQLKNVTSDMEDLFKNLMEVTGATSPHEVFERFSSQKESAMRLNYLRTAAEAEKGSLECLREALTKELESSKFTDVKEREVNQEVIEKIKSQIAEYAAERQKNLEAAEKSLEVLKFIKERLCEMIYKLQEVDENNVELKDKDMTIKVAELPDFLVNKAEDLDMIMILKLKLEKCQELSKPQQQSLEKLDLDISEEEFMSSLQPHKPPTGQEGEKPAAMPMCYYNLLAGRAQRAAGTSSSSPEQAPAAATAANEEESEVPSRNYLKRQSVLIVDQKSRRKPFRPAPAARRK</sequence>
<dbReference type="GO" id="GO:0036064">
    <property type="term" value="C:ciliary basal body"/>
    <property type="evidence" value="ECO:0007669"/>
    <property type="project" value="TreeGrafter"/>
</dbReference>
<dbReference type="EMBL" id="JRES01000204">
    <property type="protein sequence ID" value="KNC33307.1"/>
    <property type="molecule type" value="Genomic_DNA"/>
</dbReference>
<dbReference type="GO" id="GO:0035253">
    <property type="term" value="C:ciliary rootlet"/>
    <property type="evidence" value="ECO:0007669"/>
    <property type="project" value="TreeGrafter"/>
</dbReference>
<name>A0A0L0CM36_LUCCU</name>
<dbReference type="GO" id="GO:0097542">
    <property type="term" value="C:ciliary tip"/>
    <property type="evidence" value="ECO:0007669"/>
    <property type="project" value="TreeGrafter"/>
</dbReference>
<keyword evidence="4" id="KW-1185">Reference proteome</keyword>
<feature type="region of interest" description="Disordered" evidence="2">
    <location>
        <begin position="567"/>
        <end position="624"/>
    </location>
</feature>
<keyword evidence="1" id="KW-0175">Coiled coil</keyword>
<dbReference type="GO" id="GO:0036158">
    <property type="term" value="P:outer dynein arm assembly"/>
    <property type="evidence" value="ECO:0007669"/>
    <property type="project" value="InterPro"/>
</dbReference>
<comment type="caution">
    <text evidence="3">The sequence shown here is derived from an EMBL/GenBank/DDBJ whole genome shotgun (WGS) entry which is preliminary data.</text>
</comment>
<evidence type="ECO:0000313" key="3">
    <source>
        <dbReference type="EMBL" id="KNC33307.1"/>
    </source>
</evidence>
<dbReference type="STRING" id="7375.A0A0L0CM36"/>
<feature type="region of interest" description="Disordered" evidence="2">
    <location>
        <begin position="311"/>
        <end position="338"/>
    </location>
</feature>
<dbReference type="OrthoDB" id="10255247at2759"/>
<proteinExistence type="predicted"/>
<dbReference type="OMA" id="NMGEKPP"/>
<dbReference type="Proteomes" id="UP000037069">
    <property type="component" value="Unassembled WGS sequence"/>
</dbReference>
<evidence type="ECO:0008006" key="5">
    <source>
        <dbReference type="Google" id="ProtNLM"/>
    </source>
</evidence>
<reference evidence="3 4" key="1">
    <citation type="journal article" date="2015" name="Nat. Commun.">
        <title>Lucilia cuprina genome unlocks parasitic fly biology to underpin future interventions.</title>
        <authorList>
            <person name="Anstead C.A."/>
            <person name="Korhonen P.K."/>
            <person name="Young N.D."/>
            <person name="Hall R.S."/>
            <person name="Jex A.R."/>
            <person name="Murali S.C."/>
            <person name="Hughes D.S."/>
            <person name="Lee S.F."/>
            <person name="Perry T."/>
            <person name="Stroehlein A.J."/>
            <person name="Ansell B.R."/>
            <person name="Breugelmans B."/>
            <person name="Hofmann A."/>
            <person name="Qu J."/>
            <person name="Dugan S."/>
            <person name="Lee S.L."/>
            <person name="Chao H."/>
            <person name="Dinh H."/>
            <person name="Han Y."/>
            <person name="Doddapaneni H.V."/>
            <person name="Worley K.C."/>
            <person name="Muzny D.M."/>
            <person name="Ioannidis P."/>
            <person name="Waterhouse R.M."/>
            <person name="Zdobnov E.M."/>
            <person name="James P.J."/>
            <person name="Bagnall N.H."/>
            <person name="Kotze A.C."/>
            <person name="Gibbs R.A."/>
            <person name="Richards S."/>
            <person name="Batterham P."/>
            <person name="Gasser R.B."/>
        </authorList>
    </citation>
    <scope>NUCLEOTIDE SEQUENCE [LARGE SCALE GENOMIC DNA]</scope>
    <source>
        <strain evidence="3 4">LS</strain>
        <tissue evidence="3">Full body</tissue>
    </source>
</reference>
<dbReference type="AlphaFoldDB" id="A0A0L0CM36"/>
<feature type="coiled-coil region" evidence="1">
    <location>
        <begin position="145"/>
        <end position="172"/>
    </location>
</feature>
<evidence type="ECO:0000256" key="2">
    <source>
        <dbReference type="SAM" id="MobiDB-lite"/>
    </source>
</evidence>
<dbReference type="InterPro" id="IPR033192">
    <property type="entry name" value="ODAD3"/>
</dbReference>
<evidence type="ECO:0000313" key="4">
    <source>
        <dbReference type="Proteomes" id="UP000037069"/>
    </source>
</evidence>
<dbReference type="PANTHER" id="PTHR46518:SF1">
    <property type="entry name" value="OUTER DYNEIN ARM-DOCKING COMPLEX SUBUNIT 3"/>
    <property type="match status" value="1"/>
</dbReference>
<dbReference type="PANTHER" id="PTHR46518">
    <property type="entry name" value="COILED-COIL DOMAIN-CONTAINING PROTEIN 151"/>
    <property type="match status" value="1"/>
</dbReference>
<feature type="compositionally biased region" description="Low complexity" evidence="2">
    <location>
        <begin position="570"/>
        <end position="585"/>
    </location>
</feature>
<accession>A0A0L0CM36</accession>
<evidence type="ECO:0000256" key="1">
    <source>
        <dbReference type="SAM" id="Coils"/>
    </source>
</evidence>
<feature type="compositionally biased region" description="Basic residues" evidence="2">
    <location>
        <begin position="610"/>
        <end position="624"/>
    </location>
</feature>